<accession>A0ABR7D4T5</accession>
<reference evidence="2 3" key="1">
    <citation type="submission" date="2020-08" db="EMBL/GenBank/DDBJ databases">
        <title>Genome public.</title>
        <authorList>
            <person name="Liu C."/>
            <person name="Sun Q."/>
        </authorList>
    </citation>
    <scope>NUCLEOTIDE SEQUENCE [LARGE SCALE GENOMIC DNA]</scope>
    <source>
        <strain evidence="2 3">NSJ-56</strain>
    </source>
</reference>
<feature type="signal peptide" evidence="1">
    <location>
        <begin position="1"/>
        <end position="23"/>
    </location>
</feature>
<organism evidence="2 3">
    <name type="scientific">Butyricimonas hominis</name>
    <dbReference type="NCBI Taxonomy" id="2763032"/>
    <lineage>
        <taxon>Bacteria</taxon>
        <taxon>Pseudomonadati</taxon>
        <taxon>Bacteroidota</taxon>
        <taxon>Bacteroidia</taxon>
        <taxon>Bacteroidales</taxon>
        <taxon>Odoribacteraceae</taxon>
        <taxon>Butyricimonas</taxon>
    </lineage>
</organism>
<dbReference type="EMBL" id="JACOOH010000007">
    <property type="protein sequence ID" value="MBC5622767.1"/>
    <property type="molecule type" value="Genomic_DNA"/>
</dbReference>
<dbReference type="Gene3D" id="2.40.160.10">
    <property type="entry name" value="Porin"/>
    <property type="match status" value="1"/>
</dbReference>
<dbReference type="Proteomes" id="UP000646484">
    <property type="component" value="Unassembled WGS sequence"/>
</dbReference>
<feature type="chain" id="PRO_5045440357" description="Phosphate-selective porin O and P" evidence="1">
    <location>
        <begin position="24"/>
        <end position="451"/>
    </location>
</feature>
<dbReference type="SUPFAM" id="SSF56935">
    <property type="entry name" value="Porins"/>
    <property type="match status" value="1"/>
</dbReference>
<comment type="caution">
    <text evidence="2">The sequence shown here is derived from an EMBL/GenBank/DDBJ whole genome shotgun (WGS) entry which is preliminary data.</text>
</comment>
<protein>
    <recommendedName>
        <fullName evidence="4">Phosphate-selective porin O and P</fullName>
    </recommendedName>
</protein>
<evidence type="ECO:0000256" key="1">
    <source>
        <dbReference type="SAM" id="SignalP"/>
    </source>
</evidence>
<proteinExistence type="predicted"/>
<sequence>MKRYILFPVMLVAFVMLSNGVKAQVEDVPNPLLQYINKENGLRFTAGARLFADVAYYHSEYTPMKSGAAITDARIRTSLTYKQFYFYADFDFSKGKFTQKNIFVRYNFCESPFAIHSLKAGYFNEPSSMSLNASLYNYHFIARAAPAMALSAGRGLGITYKYYDASFFADQGIFAENKYNDQISGFQGVSLSGRWLYKPINDEDITLHVGASFHYARTNTGEVVDNVFRTNMELESNMQTYVDATTKFLSADVPWAKNTITFGPEVLFKSDDFFFRGEYIYKRIYKSRNDRELFENQLGGVWSWTTQESWLAGNPIRSSKFQGAYAEMGYLIRGNAYEYDDEYGLLGGCNSKGDLEVVARYSYTELNDINKGDFFLIGKHVFYPDGVVSDYPPVSTSIGGGRLHTATVGINYTLNQYVKVMGEYQYSNLKNVYYPLDKNFHQLQMRLMVSF</sequence>
<dbReference type="InterPro" id="IPR023614">
    <property type="entry name" value="Porin_dom_sf"/>
</dbReference>
<keyword evidence="1" id="KW-0732">Signal</keyword>
<evidence type="ECO:0008006" key="4">
    <source>
        <dbReference type="Google" id="ProtNLM"/>
    </source>
</evidence>
<evidence type="ECO:0000313" key="3">
    <source>
        <dbReference type="Proteomes" id="UP000646484"/>
    </source>
</evidence>
<keyword evidence="3" id="KW-1185">Reference proteome</keyword>
<dbReference type="RefSeq" id="WP_186977573.1">
    <property type="nucleotide sequence ID" value="NZ_JACOOH010000007.1"/>
</dbReference>
<name>A0ABR7D4T5_9BACT</name>
<gene>
    <name evidence="2" type="ORF">H8S64_16865</name>
</gene>
<evidence type="ECO:0000313" key="2">
    <source>
        <dbReference type="EMBL" id="MBC5622767.1"/>
    </source>
</evidence>